<dbReference type="Proteomes" id="UP000183687">
    <property type="component" value="Unassembled WGS sequence"/>
</dbReference>
<proteinExistence type="predicted"/>
<evidence type="ECO:0000313" key="1">
    <source>
        <dbReference type="EMBL" id="SEB44143.1"/>
    </source>
</evidence>
<name>A0AB38A4U8_9ACTN</name>
<reference evidence="1 2" key="1">
    <citation type="submission" date="2016-10" db="EMBL/GenBank/DDBJ databases">
        <authorList>
            <person name="Varghese N."/>
            <person name="Submissions S."/>
        </authorList>
    </citation>
    <scope>NUCLEOTIDE SEQUENCE [LARGE SCALE GENOMIC DNA]</scope>
    <source>
        <strain evidence="1 2">DSM 20586</strain>
    </source>
</reference>
<dbReference type="EMBL" id="FNSH01000001">
    <property type="protein sequence ID" value="SEB44143.1"/>
    <property type="molecule type" value="Genomic_DNA"/>
</dbReference>
<evidence type="ECO:0000313" key="2">
    <source>
        <dbReference type="Proteomes" id="UP000183687"/>
    </source>
</evidence>
<dbReference type="AlphaFoldDB" id="A0AB38A4U8"/>
<dbReference type="RefSeq" id="WP_057001969.1">
    <property type="nucleotide sequence ID" value="NZ_CALJSN010000005.1"/>
</dbReference>
<accession>A0AB38A4U8</accession>
<evidence type="ECO:0008006" key="3">
    <source>
        <dbReference type="Google" id="ProtNLM"/>
    </source>
</evidence>
<gene>
    <name evidence="1" type="ORF">SAMN04489746_0233</name>
</gene>
<protein>
    <recommendedName>
        <fullName evidence="3">HNH endonuclease</fullName>
    </recommendedName>
</protein>
<organism evidence="1 2">
    <name type="scientific">Atopobium minutum</name>
    <dbReference type="NCBI Taxonomy" id="1381"/>
    <lineage>
        <taxon>Bacteria</taxon>
        <taxon>Bacillati</taxon>
        <taxon>Actinomycetota</taxon>
        <taxon>Coriobacteriia</taxon>
        <taxon>Coriobacteriales</taxon>
        <taxon>Atopobiaceae</taxon>
        <taxon>Atopobium</taxon>
    </lineage>
</organism>
<sequence>MLDKSKLHGLSLGKAEIYGKPHVGAEYIGKSKRYHITDEACCVCGRAASNCHHVIPRGQGETFELAGHILRSPLFALCGSGTTGCHNGFHGGAYLCARWQWDDQDAFNAWWCGDLLWQYGAHSPMLYLFGEWHIFDTRTGKKLVIRELV</sequence>
<comment type="caution">
    <text evidence="1">The sequence shown here is derived from an EMBL/GenBank/DDBJ whole genome shotgun (WGS) entry which is preliminary data.</text>
</comment>